<dbReference type="InterPro" id="IPR018253">
    <property type="entry name" value="DnaJ_domain_CS"/>
</dbReference>
<name>A0A9D8PRM6_9DELT</name>
<dbReference type="GO" id="GO:0005737">
    <property type="term" value="C:cytoplasm"/>
    <property type="evidence" value="ECO:0007669"/>
    <property type="project" value="UniProtKB-SubCell"/>
</dbReference>
<organism evidence="7 8">
    <name type="scientific">Candidatus Zymogenus saltonus</name>
    <dbReference type="NCBI Taxonomy" id="2844893"/>
    <lineage>
        <taxon>Bacteria</taxon>
        <taxon>Deltaproteobacteria</taxon>
        <taxon>Candidatus Zymogenia</taxon>
        <taxon>Candidatus Zymogeniales</taxon>
        <taxon>Candidatus Zymogenaceae</taxon>
        <taxon>Candidatus Zymogenus</taxon>
    </lineage>
</organism>
<feature type="domain" description="J" evidence="6">
    <location>
        <begin position="5"/>
        <end position="70"/>
    </location>
</feature>
<dbReference type="CDD" id="cd10747">
    <property type="entry name" value="DnaJ_C"/>
    <property type="match status" value="1"/>
</dbReference>
<evidence type="ECO:0000313" key="8">
    <source>
        <dbReference type="Proteomes" id="UP000809273"/>
    </source>
</evidence>
<dbReference type="InterPro" id="IPR002939">
    <property type="entry name" value="DnaJ_C"/>
</dbReference>
<dbReference type="Pfam" id="PF01556">
    <property type="entry name" value="DnaJ_C"/>
    <property type="match status" value="1"/>
</dbReference>
<dbReference type="GO" id="GO:0009408">
    <property type="term" value="P:response to heat"/>
    <property type="evidence" value="ECO:0007669"/>
    <property type="project" value="InterPro"/>
</dbReference>
<comment type="function">
    <text evidence="5">Participates actively in the response to hyperosmotic and heat shock by preventing the aggregation of stress-denatured proteins and by disaggregating proteins, also in an autonomous, DnaK-independent fashion. Unfolded proteins bind initially to DnaJ; upon interaction with the DnaJ-bound protein, DnaK hydrolyzes its bound ATP, resulting in the formation of a stable complex. GrpE releases ADP from DnaK; ATP binding to DnaK triggers the release of the substrate protein, thus completing the reaction cycle. Several rounds of ATP-dependent interactions between DnaJ, DnaK and GrpE are required for fully efficient folding. Also involved, together with DnaK and GrpE, in the DNA replication of plasmids through activation of initiation proteins.</text>
</comment>
<comment type="subcellular location">
    <subcellularLocation>
        <location evidence="5">Cytoplasm</location>
    </subcellularLocation>
</comment>
<dbReference type="SUPFAM" id="SSF46565">
    <property type="entry name" value="Chaperone J-domain"/>
    <property type="match status" value="1"/>
</dbReference>
<evidence type="ECO:0000256" key="1">
    <source>
        <dbReference type="ARBA" id="ARBA00022723"/>
    </source>
</evidence>
<dbReference type="PANTHER" id="PTHR43096">
    <property type="entry name" value="DNAJ HOMOLOG 1, MITOCHONDRIAL-RELATED"/>
    <property type="match status" value="1"/>
</dbReference>
<dbReference type="InterPro" id="IPR001623">
    <property type="entry name" value="DnaJ_domain"/>
</dbReference>
<gene>
    <name evidence="5" type="primary">dnaJ</name>
    <name evidence="7" type="ORF">JW984_14000</name>
</gene>
<dbReference type="SMART" id="SM00271">
    <property type="entry name" value="DnaJ"/>
    <property type="match status" value="1"/>
</dbReference>
<comment type="caution">
    <text evidence="7">The sequence shown here is derived from an EMBL/GenBank/DDBJ whole genome shotgun (WGS) entry which is preliminary data.</text>
</comment>
<dbReference type="InterPro" id="IPR036869">
    <property type="entry name" value="J_dom_sf"/>
</dbReference>
<evidence type="ECO:0000313" key="7">
    <source>
        <dbReference type="EMBL" id="MBN1574307.1"/>
    </source>
</evidence>
<evidence type="ECO:0000256" key="2">
    <source>
        <dbReference type="ARBA" id="ARBA00022737"/>
    </source>
</evidence>
<proteinExistence type="inferred from homology"/>
<reference evidence="7" key="1">
    <citation type="journal article" date="2021" name="Environ. Microbiol.">
        <title>Genomic characterization of three novel Desulfobacterota classes expand the metabolic and phylogenetic diversity of the phylum.</title>
        <authorList>
            <person name="Murphy C.L."/>
            <person name="Biggerstaff J."/>
            <person name="Eichhorn A."/>
            <person name="Ewing E."/>
            <person name="Shahan R."/>
            <person name="Soriano D."/>
            <person name="Stewart S."/>
            <person name="VanMol K."/>
            <person name="Walker R."/>
            <person name="Walters P."/>
            <person name="Elshahed M.S."/>
            <person name="Youssef N.H."/>
        </authorList>
    </citation>
    <scope>NUCLEOTIDE SEQUENCE</scope>
    <source>
        <strain evidence="7">Zod_Metabat.24</strain>
    </source>
</reference>
<dbReference type="FunFam" id="2.60.260.20:FF:000009">
    <property type="entry name" value="Putative Mitochondrial DnaJ chaperone"/>
    <property type="match status" value="1"/>
</dbReference>
<dbReference type="AlphaFoldDB" id="A0A9D8PRM6"/>
<keyword evidence="1" id="KW-0479">Metal-binding</keyword>
<dbReference type="GO" id="GO:0006260">
    <property type="term" value="P:DNA replication"/>
    <property type="evidence" value="ECO:0007669"/>
    <property type="project" value="UniProtKB-KW"/>
</dbReference>
<reference evidence="7" key="2">
    <citation type="submission" date="2021-01" db="EMBL/GenBank/DDBJ databases">
        <authorList>
            <person name="Hahn C.R."/>
            <person name="Youssef N.H."/>
            <person name="Elshahed M."/>
        </authorList>
    </citation>
    <scope>NUCLEOTIDE SEQUENCE</scope>
    <source>
        <strain evidence="7">Zod_Metabat.24</strain>
    </source>
</reference>
<dbReference type="Gene3D" id="1.10.287.110">
    <property type="entry name" value="DnaJ domain"/>
    <property type="match status" value="1"/>
</dbReference>
<sequence>MSKRDYYEVLGLGRGASTDEIKKAYRKLARKYHPDLNPGDPTAEEKFKEVSEAHEVLTNVEKRKMYDQFGHAGFNGGMGGGPGAGQGGFGKWTRYGGTGEDFRGFDFNIFTDGDGFGSFSDIFSELFGSGERRRTYTRRPRKGEDIHYTMNIDFMHSVKGTTATISINTGKGNEHLNVTIPPGVNTGSKVRLKGKGHPGANDGPPGDLFIITKINSHSYFRREGDDIYVDVPVTITEAALGAQVTIPTVDGPTRLTIPQGTQGGQKLRLKGKGAPHLKGSGRGDMYAVIKIVIPKSMSDGGKRLLKDFAGENPYDPRAGLGW</sequence>
<evidence type="ECO:0000259" key="6">
    <source>
        <dbReference type="PROSITE" id="PS50076"/>
    </source>
</evidence>
<protein>
    <recommendedName>
        <fullName evidence="5">Chaperone protein DnaJ</fullName>
    </recommendedName>
</protein>
<dbReference type="GO" id="GO:0051082">
    <property type="term" value="F:unfolded protein binding"/>
    <property type="evidence" value="ECO:0007669"/>
    <property type="project" value="UniProtKB-UniRule"/>
</dbReference>
<dbReference type="PROSITE" id="PS50076">
    <property type="entry name" value="DNAJ_2"/>
    <property type="match status" value="1"/>
</dbReference>
<keyword evidence="3" id="KW-0863">Zinc-finger</keyword>
<dbReference type="HAMAP" id="MF_01152">
    <property type="entry name" value="DnaJ"/>
    <property type="match status" value="1"/>
</dbReference>
<dbReference type="GO" id="GO:0042026">
    <property type="term" value="P:protein refolding"/>
    <property type="evidence" value="ECO:0007669"/>
    <property type="project" value="TreeGrafter"/>
</dbReference>
<dbReference type="GO" id="GO:0008270">
    <property type="term" value="F:zinc ion binding"/>
    <property type="evidence" value="ECO:0007669"/>
    <property type="project" value="UniProtKB-KW"/>
</dbReference>
<evidence type="ECO:0000256" key="5">
    <source>
        <dbReference type="HAMAP-Rule" id="MF_01152"/>
    </source>
</evidence>
<keyword evidence="2 5" id="KW-0677">Repeat</keyword>
<accession>A0A9D8PRM6</accession>
<dbReference type="EMBL" id="JAFGIX010000072">
    <property type="protein sequence ID" value="MBN1574307.1"/>
    <property type="molecule type" value="Genomic_DNA"/>
</dbReference>
<evidence type="ECO:0000256" key="4">
    <source>
        <dbReference type="ARBA" id="ARBA00022833"/>
    </source>
</evidence>
<dbReference type="Proteomes" id="UP000809273">
    <property type="component" value="Unassembled WGS sequence"/>
</dbReference>
<keyword evidence="5" id="KW-0143">Chaperone</keyword>
<dbReference type="PRINTS" id="PR00625">
    <property type="entry name" value="JDOMAIN"/>
</dbReference>
<dbReference type="Gene3D" id="2.60.260.20">
    <property type="entry name" value="Urease metallochaperone UreE, N-terminal domain"/>
    <property type="match status" value="2"/>
</dbReference>
<dbReference type="InterPro" id="IPR008971">
    <property type="entry name" value="HSP40/DnaJ_pept-bd"/>
</dbReference>
<dbReference type="GO" id="GO:0005524">
    <property type="term" value="F:ATP binding"/>
    <property type="evidence" value="ECO:0007669"/>
    <property type="project" value="InterPro"/>
</dbReference>
<comment type="similarity">
    <text evidence="5">Belongs to the DnaJ family.</text>
</comment>
<dbReference type="PROSITE" id="PS00636">
    <property type="entry name" value="DNAJ_1"/>
    <property type="match status" value="1"/>
</dbReference>
<dbReference type="CDD" id="cd06257">
    <property type="entry name" value="DnaJ"/>
    <property type="match status" value="1"/>
</dbReference>
<keyword evidence="5" id="KW-0963">Cytoplasm</keyword>
<keyword evidence="4" id="KW-0862">Zinc</keyword>
<dbReference type="Pfam" id="PF00226">
    <property type="entry name" value="DnaJ"/>
    <property type="match status" value="1"/>
</dbReference>
<dbReference type="InterPro" id="IPR012724">
    <property type="entry name" value="DnaJ"/>
</dbReference>
<comment type="domain">
    <text evidence="5">The J domain is necessary and sufficient to stimulate DnaK ATPase activity. Zinc center 1 plays an important role in the autonomous, DnaK-independent chaperone activity of DnaJ. Zinc center 2 is essential for interaction with DnaK and for DnaJ activity.</text>
</comment>
<evidence type="ECO:0000256" key="3">
    <source>
        <dbReference type="ARBA" id="ARBA00022771"/>
    </source>
</evidence>
<keyword evidence="5" id="KW-0235">DNA replication</keyword>
<comment type="subunit">
    <text evidence="5">Homodimer.</text>
</comment>
<keyword evidence="5" id="KW-0346">Stress response</keyword>
<comment type="caution">
    <text evidence="5">Lacks conserved residue(s) required for the propagation of feature annotation.</text>
</comment>
<dbReference type="PANTHER" id="PTHR43096:SF10">
    <property type="entry name" value="CHAPERONE PROTEIN DNAJ A6, CHLOROPLASTIC"/>
    <property type="match status" value="1"/>
</dbReference>
<dbReference type="SUPFAM" id="SSF49493">
    <property type="entry name" value="HSP40/DnaJ peptide-binding domain"/>
    <property type="match status" value="2"/>
</dbReference>
<dbReference type="FunFam" id="2.60.260.20:FF:000005">
    <property type="entry name" value="Chaperone protein dnaJ 1, mitochondrial"/>
    <property type="match status" value="1"/>
</dbReference>